<proteinExistence type="predicted"/>
<evidence type="ECO:0000313" key="2">
    <source>
        <dbReference type="Proteomes" id="UP000288073"/>
    </source>
</evidence>
<feature type="non-terminal residue" evidence="1">
    <location>
        <position position="26"/>
    </location>
</feature>
<sequence length="26" mass="2848">MRQLTHREAEAKALKILVDGLGEGLV</sequence>
<evidence type="ECO:0000313" key="1">
    <source>
        <dbReference type="EMBL" id="RTI16486.1"/>
    </source>
</evidence>
<dbReference type="EMBL" id="PEMN01000221">
    <property type="protein sequence ID" value="RTI16486.1"/>
    <property type="molecule type" value="Genomic_DNA"/>
</dbReference>
<comment type="caution">
    <text evidence="1">The sequence shown here is derived from an EMBL/GenBank/DDBJ whole genome shotgun (WGS) entry which is preliminary data.</text>
</comment>
<reference evidence="1 2" key="1">
    <citation type="journal article" date="2019" name="Extremophiles">
        <title>Biogeography of thermophiles and predominance of Thermus scotoductus in domestic water heaters.</title>
        <authorList>
            <person name="Wilpiszeski R.L."/>
            <person name="Zhang Z."/>
            <person name="House C.H."/>
        </authorList>
    </citation>
    <scope>NUCLEOTIDE SEQUENCE [LARGE SCALE GENOMIC DNA]</scope>
    <source>
        <strain evidence="1 2">10_S10</strain>
    </source>
</reference>
<gene>
    <name evidence="1" type="ORF">CSW23_07225</name>
</gene>
<dbReference type="Proteomes" id="UP000288073">
    <property type="component" value="Unassembled WGS sequence"/>
</dbReference>
<name>A0A430V1S7_THESC</name>
<dbReference type="AlphaFoldDB" id="A0A430V1S7"/>
<accession>A0A430V1S7</accession>
<protein>
    <submittedName>
        <fullName evidence="1">Annexin VII</fullName>
    </submittedName>
</protein>
<organism evidence="1 2">
    <name type="scientific">Thermus scotoductus</name>
    <dbReference type="NCBI Taxonomy" id="37636"/>
    <lineage>
        <taxon>Bacteria</taxon>
        <taxon>Thermotogati</taxon>
        <taxon>Deinococcota</taxon>
        <taxon>Deinococci</taxon>
        <taxon>Thermales</taxon>
        <taxon>Thermaceae</taxon>
        <taxon>Thermus</taxon>
    </lineage>
</organism>